<evidence type="ECO:0000256" key="4">
    <source>
        <dbReference type="ARBA" id="ARBA00023004"/>
    </source>
</evidence>
<dbReference type="SFLD" id="SFLDS00029">
    <property type="entry name" value="Radical_SAM"/>
    <property type="match status" value="1"/>
</dbReference>
<dbReference type="NCBIfam" id="TIGR04084">
    <property type="entry name" value="rSAM_AF0577"/>
    <property type="match status" value="1"/>
</dbReference>
<dbReference type="SUPFAM" id="SSF102114">
    <property type="entry name" value="Radical SAM enzymes"/>
    <property type="match status" value="1"/>
</dbReference>
<dbReference type="InterPro" id="IPR058240">
    <property type="entry name" value="rSAM_sf"/>
</dbReference>
<evidence type="ECO:0000313" key="8">
    <source>
        <dbReference type="Proteomes" id="UP000292580"/>
    </source>
</evidence>
<proteinExistence type="predicted"/>
<dbReference type="InterPro" id="IPR023885">
    <property type="entry name" value="4Fe4S-binding_SPASM_dom"/>
</dbReference>
<dbReference type="GO" id="GO:0016491">
    <property type="term" value="F:oxidoreductase activity"/>
    <property type="evidence" value="ECO:0007669"/>
    <property type="project" value="InterPro"/>
</dbReference>
<protein>
    <submittedName>
        <fullName evidence="7">Putative peptide-modifying radical SAM/SPASM domain-containing protein</fullName>
    </submittedName>
</protein>
<dbReference type="InterPro" id="IPR007197">
    <property type="entry name" value="rSAM"/>
</dbReference>
<evidence type="ECO:0000256" key="5">
    <source>
        <dbReference type="ARBA" id="ARBA00023014"/>
    </source>
</evidence>
<dbReference type="GO" id="GO:0046872">
    <property type="term" value="F:metal ion binding"/>
    <property type="evidence" value="ECO:0007669"/>
    <property type="project" value="UniProtKB-KW"/>
</dbReference>
<dbReference type="PANTHER" id="PTHR43273:SF2">
    <property type="entry name" value="RADICAL SAM CORE DOMAIN-CONTAINING PROTEIN"/>
    <property type="match status" value="1"/>
</dbReference>
<dbReference type="AlphaFoldDB" id="A0A483CQJ8"/>
<dbReference type="GO" id="GO:0051536">
    <property type="term" value="F:iron-sulfur cluster binding"/>
    <property type="evidence" value="ECO:0007669"/>
    <property type="project" value="UniProtKB-KW"/>
</dbReference>
<evidence type="ECO:0000259" key="6">
    <source>
        <dbReference type="Pfam" id="PF04055"/>
    </source>
</evidence>
<keyword evidence="3" id="KW-0479">Metal-binding</keyword>
<organism evidence="7 8">
    <name type="scientific">Methanofollis fontis</name>
    <dbReference type="NCBI Taxonomy" id="2052832"/>
    <lineage>
        <taxon>Archaea</taxon>
        <taxon>Methanobacteriati</taxon>
        <taxon>Methanobacteriota</taxon>
        <taxon>Stenosarchaea group</taxon>
        <taxon>Methanomicrobia</taxon>
        <taxon>Methanomicrobiales</taxon>
        <taxon>Methanomicrobiaceae</taxon>
        <taxon>Methanofollis</taxon>
    </lineage>
</organism>
<reference evidence="7 8" key="1">
    <citation type="submission" date="2017-11" db="EMBL/GenBank/DDBJ databases">
        <title>Isolation and Characterization of Methanofollis Species from Methane Seep Offshore SW Taiwan.</title>
        <authorList>
            <person name="Teng N.-H."/>
            <person name="Lai M.-C."/>
            <person name="Chen S.-C."/>
        </authorList>
    </citation>
    <scope>NUCLEOTIDE SEQUENCE [LARGE SCALE GENOMIC DNA]</scope>
    <source>
        <strain evidence="7 8">FWC-SCC2</strain>
    </source>
</reference>
<gene>
    <name evidence="7" type="ORF">CUJ86_06715</name>
</gene>
<dbReference type="Proteomes" id="UP000292580">
    <property type="component" value="Unassembled WGS sequence"/>
</dbReference>
<sequence length="371" mass="41858">MYYHLILTDDCNLCCTYCRGKDFEENDIPETEVAVDSDIPPDLSYDLPDLYRFLRRDPEPVLTFYGGEPLLRIALIQEIIDDAPACRFMLQTNGVLLDRLDPSYAGRFSAMFISIDGPEALTNAHRGAGVYRRVMENVRGMRRAAPAPEMIARMTITENTDIYSAVLHCADLPDRPFDAVHWQIDANFWGDWSRRSFARWAEECYNPGIRRLVGEWLERMETGRVERWYPFLGCMADLLEGTESALRCGCGSACYTIMTDGRIVPCPCMVGMNDYYLGDIRTARPDRLPVVAIGGECASCDLLGFCGGRCLYSNVLRPWPPEGRAAVCGTVRNLHEALTEVLPRVRRLIREGTVGADAFAYERYNGAEIIP</sequence>
<dbReference type="InterPro" id="IPR023819">
    <property type="entry name" value="Pep-mod_rSAM_AF0577"/>
</dbReference>
<accession>A0A483CQJ8</accession>
<dbReference type="CDD" id="cd01335">
    <property type="entry name" value="Radical_SAM"/>
    <property type="match status" value="1"/>
</dbReference>
<dbReference type="InterPro" id="IPR013785">
    <property type="entry name" value="Aldolase_TIM"/>
</dbReference>
<comment type="cofactor">
    <cofactor evidence="1">
        <name>[4Fe-4S] cluster</name>
        <dbReference type="ChEBI" id="CHEBI:49883"/>
    </cofactor>
</comment>
<feature type="domain" description="Radical SAM core" evidence="6">
    <location>
        <begin position="6"/>
        <end position="144"/>
    </location>
</feature>
<evidence type="ECO:0000256" key="1">
    <source>
        <dbReference type="ARBA" id="ARBA00001966"/>
    </source>
</evidence>
<keyword evidence="8" id="KW-1185">Reference proteome</keyword>
<keyword evidence="4" id="KW-0408">Iron</keyword>
<comment type="caution">
    <text evidence="7">The sequence shown here is derived from an EMBL/GenBank/DDBJ whole genome shotgun (WGS) entry which is preliminary data.</text>
</comment>
<dbReference type="EMBL" id="PGCL01000002">
    <property type="protein sequence ID" value="TAJ44965.1"/>
    <property type="molecule type" value="Genomic_DNA"/>
</dbReference>
<keyword evidence="2" id="KW-0949">S-adenosyl-L-methionine</keyword>
<evidence type="ECO:0000313" key="7">
    <source>
        <dbReference type="EMBL" id="TAJ44965.1"/>
    </source>
</evidence>
<name>A0A483CQJ8_9EURY</name>
<dbReference type="SFLD" id="SFLDG01067">
    <property type="entry name" value="SPASM/twitch_domain_containing"/>
    <property type="match status" value="1"/>
</dbReference>
<evidence type="ECO:0000256" key="2">
    <source>
        <dbReference type="ARBA" id="ARBA00022691"/>
    </source>
</evidence>
<dbReference type="SFLD" id="SFLDG01104">
    <property type="entry name" value="Uncharacterised_Radical_SAM_Su"/>
    <property type="match status" value="1"/>
</dbReference>
<dbReference type="NCBIfam" id="TIGR04085">
    <property type="entry name" value="rSAM_more_4Fe4S"/>
    <property type="match status" value="1"/>
</dbReference>
<dbReference type="PANTHER" id="PTHR43273">
    <property type="entry name" value="ANAEROBIC SULFATASE-MATURATING ENZYME HOMOLOG ASLB-RELATED"/>
    <property type="match status" value="1"/>
</dbReference>
<keyword evidence="5" id="KW-0411">Iron-sulfur</keyword>
<dbReference type="RefSeq" id="WP_130646779.1">
    <property type="nucleotide sequence ID" value="NZ_PGCL01000002.1"/>
</dbReference>
<dbReference type="InterPro" id="IPR023867">
    <property type="entry name" value="Sulphatase_maturase_rSAM"/>
</dbReference>
<dbReference type="Pfam" id="PF04055">
    <property type="entry name" value="Radical_SAM"/>
    <property type="match status" value="1"/>
</dbReference>
<evidence type="ECO:0000256" key="3">
    <source>
        <dbReference type="ARBA" id="ARBA00022723"/>
    </source>
</evidence>
<dbReference type="OrthoDB" id="30736at2157"/>
<dbReference type="Gene3D" id="3.20.20.70">
    <property type="entry name" value="Aldolase class I"/>
    <property type="match status" value="1"/>
</dbReference>